<protein>
    <submittedName>
        <fullName evidence="1">Uncharacterized protein</fullName>
    </submittedName>
</protein>
<evidence type="ECO:0000313" key="1">
    <source>
        <dbReference type="EMBL" id="JAD57777.1"/>
    </source>
</evidence>
<proteinExistence type="predicted"/>
<sequence length="33" mass="3952">MFYHVAFVLQHRGKNLWKSTVPGRMSRLHIIEV</sequence>
<accession>A0A0A9BEP7</accession>
<organism evidence="1">
    <name type="scientific">Arundo donax</name>
    <name type="common">Giant reed</name>
    <name type="synonym">Donax arundinaceus</name>
    <dbReference type="NCBI Taxonomy" id="35708"/>
    <lineage>
        <taxon>Eukaryota</taxon>
        <taxon>Viridiplantae</taxon>
        <taxon>Streptophyta</taxon>
        <taxon>Embryophyta</taxon>
        <taxon>Tracheophyta</taxon>
        <taxon>Spermatophyta</taxon>
        <taxon>Magnoliopsida</taxon>
        <taxon>Liliopsida</taxon>
        <taxon>Poales</taxon>
        <taxon>Poaceae</taxon>
        <taxon>PACMAD clade</taxon>
        <taxon>Arundinoideae</taxon>
        <taxon>Arundineae</taxon>
        <taxon>Arundo</taxon>
    </lineage>
</organism>
<reference evidence="1" key="1">
    <citation type="submission" date="2014-09" db="EMBL/GenBank/DDBJ databases">
        <authorList>
            <person name="Magalhaes I.L.F."/>
            <person name="Oliveira U."/>
            <person name="Santos F.R."/>
            <person name="Vidigal T.H.D.A."/>
            <person name="Brescovit A.D."/>
            <person name="Santos A.J."/>
        </authorList>
    </citation>
    <scope>NUCLEOTIDE SEQUENCE</scope>
    <source>
        <tissue evidence="1">Shoot tissue taken approximately 20 cm above the soil surface</tissue>
    </source>
</reference>
<reference evidence="1" key="2">
    <citation type="journal article" date="2015" name="Data Brief">
        <title>Shoot transcriptome of the giant reed, Arundo donax.</title>
        <authorList>
            <person name="Barrero R.A."/>
            <person name="Guerrero F.D."/>
            <person name="Moolhuijzen P."/>
            <person name="Goolsby J.A."/>
            <person name="Tidwell J."/>
            <person name="Bellgard S.E."/>
            <person name="Bellgard M.I."/>
        </authorList>
    </citation>
    <scope>NUCLEOTIDE SEQUENCE</scope>
    <source>
        <tissue evidence="1">Shoot tissue taken approximately 20 cm above the soil surface</tissue>
    </source>
</reference>
<dbReference type="AlphaFoldDB" id="A0A0A9BEP7"/>
<name>A0A0A9BEP7_ARUDO</name>
<dbReference type="EMBL" id="GBRH01240118">
    <property type="protein sequence ID" value="JAD57777.1"/>
    <property type="molecule type" value="Transcribed_RNA"/>
</dbReference>